<dbReference type="InterPro" id="IPR033118">
    <property type="entry name" value="EXPERA"/>
</dbReference>
<comment type="subcellular location">
    <subcellularLocation>
        <location evidence="1">Endoplasmic reticulum membrane</location>
        <topology evidence="1">Multi-pass membrane protein</topology>
    </subcellularLocation>
</comment>
<keyword evidence="3 7" id="KW-0812">Transmembrane</keyword>
<keyword evidence="6 7" id="KW-0472">Membrane</keyword>
<comment type="caution">
    <text evidence="9">The sequence shown here is derived from an EMBL/GenBank/DDBJ whole genome shotgun (WGS) entry which is preliminary data.</text>
</comment>
<sequence>MAQKLSRDWVYMAIISVQLIGMILLDFTEFYPKPLYSSPTAPLHFLTVIRNTYVAHSGDPFYAGKFNGAWLHSMFYIELFVQFPLAVYIVWTLASKKPSSGQTELAGLAFGCLTAMGSVACLSELQSMGPELVADAHKRNLFWGTYLPFAIIPGVMAVDMYTRLLRRVSASDVKPKTQ</sequence>
<evidence type="ECO:0000256" key="7">
    <source>
        <dbReference type="PIRNR" id="PIRNR031032"/>
    </source>
</evidence>
<organism evidence="9 10">
    <name type="scientific">Fusarium torreyae</name>
    <dbReference type="NCBI Taxonomy" id="1237075"/>
    <lineage>
        <taxon>Eukaryota</taxon>
        <taxon>Fungi</taxon>
        <taxon>Dikarya</taxon>
        <taxon>Ascomycota</taxon>
        <taxon>Pezizomycotina</taxon>
        <taxon>Sordariomycetes</taxon>
        <taxon>Hypocreomycetidae</taxon>
        <taxon>Hypocreales</taxon>
        <taxon>Nectriaceae</taxon>
        <taxon>Fusarium</taxon>
    </lineage>
</organism>
<evidence type="ECO:0000256" key="2">
    <source>
        <dbReference type="ARBA" id="ARBA00009096"/>
    </source>
</evidence>
<dbReference type="GO" id="GO:0005789">
    <property type="term" value="C:endoplasmic reticulum membrane"/>
    <property type="evidence" value="ECO:0007669"/>
    <property type="project" value="UniProtKB-SubCell"/>
</dbReference>
<evidence type="ECO:0000256" key="3">
    <source>
        <dbReference type="ARBA" id="ARBA00022692"/>
    </source>
</evidence>
<dbReference type="AlphaFoldDB" id="A0A9W8S3A7"/>
<keyword evidence="10" id="KW-1185">Reference proteome</keyword>
<evidence type="ECO:0000259" key="8">
    <source>
        <dbReference type="PROSITE" id="PS51751"/>
    </source>
</evidence>
<gene>
    <name evidence="9" type="ORF">NW762_005277</name>
</gene>
<evidence type="ECO:0000256" key="6">
    <source>
        <dbReference type="ARBA" id="ARBA00023136"/>
    </source>
</evidence>
<comment type="similarity">
    <text evidence="2">Belongs to the TMEM97/sigma-2 receptor family.</text>
</comment>
<dbReference type="PROSITE" id="PS51751">
    <property type="entry name" value="EXPERA"/>
    <property type="match status" value="1"/>
</dbReference>
<evidence type="ECO:0000313" key="10">
    <source>
        <dbReference type="Proteomes" id="UP001152049"/>
    </source>
</evidence>
<dbReference type="InterPro" id="IPR016964">
    <property type="entry name" value="Sigma2_recept"/>
</dbReference>
<protein>
    <recommendedName>
        <fullName evidence="7">Efficient mitochondria targeting-associated protein 19</fullName>
    </recommendedName>
</protein>
<dbReference type="PIRSF" id="PIRSF031032">
    <property type="entry name" value="TMP_97_prd"/>
    <property type="match status" value="1"/>
</dbReference>
<dbReference type="EMBL" id="JAOQAZ010000007">
    <property type="protein sequence ID" value="KAJ4265034.1"/>
    <property type="molecule type" value="Genomic_DNA"/>
</dbReference>
<dbReference type="Proteomes" id="UP001152049">
    <property type="component" value="Unassembled WGS sequence"/>
</dbReference>
<reference evidence="9" key="1">
    <citation type="submission" date="2022-09" db="EMBL/GenBank/DDBJ databases">
        <title>Fusarium specimens isolated from Avocado Roots.</title>
        <authorList>
            <person name="Stajich J."/>
            <person name="Roper C."/>
            <person name="Heimlech-Rivalta G."/>
        </authorList>
    </citation>
    <scope>NUCLEOTIDE SEQUENCE</scope>
    <source>
        <strain evidence="9">CF00136</strain>
    </source>
</reference>
<dbReference type="PANTHER" id="PTHR31204:SF1">
    <property type="entry name" value="SIGMA INTRACELLULAR RECEPTOR 2"/>
    <property type="match status" value="1"/>
</dbReference>
<feature type="domain" description="EXPERA" evidence="8">
    <location>
        <begin position="7"/>
        <end position="157"/>
    </location>
</feature>
<feature type="transmembrane region" description="Helical" evidence="7">
    <location>
        <begin position="105"/>
        <end position="129"/>
    </location>
</feature>
<evidence type="ECO:0000313" key="9">
    <source>
        <dbReference type="EMBL" id="KAJ4265034.1"/>
    </source>
</evidence>
<evidence type="ECO:0000256" key="5">
    <source>
        <dbReference type="ARBA" id="ARBA00022989"/>
    </source>
</evidence>
<accession>A0A9W8S3A7</accession>
<feature type="transmembrane region" description="Helical" evidence="7">
    <location>
        <begin position="9"/>
        <end position="28"/>
    </location>
</feature>
<feature type="transmembrane region" description="Helical" evidence="7">
    <location>
        <begin position="141"/>
        <end position="161"/>
    </location>
</feature>
<proteinExistence type="inferred from homology"/>
<dbReference type="Pfam" id="PF05241">
    <property type="entry name" value="EBP"/>
    <property type="match status" value="1"/>
</dbReference>
<feature type="transmembrane region" description="Helical" evidence="7">
    <location>
        <begin position="74"/>
        <end position="93"/>
    </location>
</feature>
<dbReference type="PANTHER" id="PTHR31204">
    <property type="entry name" value="SIGMA INTRACELLULAR RECEPTOR 2"/>
    <property type="match status" value="1"/>
</dbReference>
<evidence type="ECO:0000256" key="1">
    <source>
        <dbReference type="ARBA" id="ARBA00004477"/>
    </source>
</evidence>
<evidence type="ECO:0000256" key="4">
    <source>
        <dbReference type="ARBA" id="ARBA00022824"/>
    </source>
</evidence>
<dbReference type="InterPro" id="IPR051987">
    <property type="entry name" value="Sigma-2_receptor-like"/>
</dbReference>
<dbReference type="OrthoDB" id="433124at2759"/>
<keyword evidence="5 7" id="KW-1133">Transmembrane helix</keyword>
<name>A0A9W8S3A7_9HYPO</name>
<keyword evidence="4 7" id="KW-0256">Endoplasmic reticulum</keyword>